<evidence type="ECO:0000313" key="1">
    <source>
        <dbReference type="EMBL" id="CDC76543.1"/>
    </source>
</evidence>
<dbReference type="STRING" id="1263015.BN580_00175"/>
<evidence type="ECO:0000313" key="2">
    <source>
        <dbReference type="Proteomes" id="UP000017938"/>
    </source>
</evidence>
<proteinExistence type="predicted"/>
<organism evidence="1 2">
    <name type="scientific">Candidatus Colimorpha enterica</name>
    <dbReference type="NCBI Taxonomy" id="3083063"/>
    <lineage>
        <taxon>Bacteria</taxon>
        <taxon>Pseudomonadati</taxon>
        <taxon>Bacteroidota</taxon>
        <taxon>Bacteroidia</taxon>
        <taxon>Bacteroidales</taxon>
        <taxon>Candidatus Colimorpha</taxon>
    </lineage>
</organism>
<accession>R6TT06</accession>
<name>R6TT06_9BACT</name>
<dbReference type="Proteomes" id="UP000017938">
    <property type="component" value="Unassembled WGS sequence"/>
</dbReference>
<dbReference type="InterPro" id="IPR029035">
    <property type="entry name" value="DHS-like_NAD/FAD-binding_dom"/>
</dbReference>
<dbReference type="Pfam" id="PF13289">
    <property type="entry name" value="SIR2_2"/>
    <property type="match status" value="1"/>
</dbReference>
<comment type="caution">
    <text evidence="1">The sequence shown here is derived from an EMBL/GenBank/DDBJ whole genome shotgun (WGS) entry which is preliminary data.</text>
</comment>
<gene>
    <name evidence="1" type="ORF">BN580_00175</name>
</gene>
<dbReference type="EMBL" id="CBFW010000379">
    <property type="protein sequence ID" value="CDC76543.1"/>
    <property type="molecule type" value="Genomic_DNA"/>
</dbReference>
<dbReference type="SUPFAM" id="SSF52467">
    <property type="entry name" value="DHS-like NAD/FAD-binding domain"/>
    <property type="match status" value="1"/>
</dbReference>
<dbReference type="AlphaFoldDB" id="R6TT06"/>
<reference evidence="1" key="1">
    <citation type="submission" date="2012-11" db="EMBL/GenBank/DDBJ databases">
        <title>Dependencies among metagenomic species, viruses, plasmids and units of genetic variation.</title>
        <authorList>
            <person name="Nielsen H.B."/>
            <person name="Almeida M."/>
            <person name="Juncker A.S."/>
            <person name="Rasmussen S."/>
            <person name="Li J."/>
            <person name="Sunagawa S."/>
            <person name="Plichta D."/>
            <person name="Gautier L."/>
            <person name="Le Chatelier E."/>
            <person name="Peletier E."/>
            <person name="Bonde I."/>
            <person name="Nielsen T."/>
            <person name="Manichanh C."/>
            <person name="Arumugam M."/>
            <person name="Batto J."/>
            <person name="Santos M.B.Q.D."/>
            <person name="Blom N."/>
            <person name="Borruel N."/>
            <person name="Burgdorf K.S."/>
            <person name="Boumezbeur F."/>
            <person name="Casellas F."/>
            <person name="Dore J."/>
            <person name="Guarner F."/>
            <person name="Hansen T."/>
            <person name="Hildebrand F."/>
            <person name="Kaas R.S."/>
            <person name="Kennedy S."/>
            <person name="Kristiansen K."/>
            <person name="Kultima J.R."/>
            <person name="Leonard P."/>
            <person name="Levenez F."/>
            <person name="Lund O."/>
            <person name="Moumen B."/>
            <person name="Le Paslier D."/>
            <person name="Pons N."/>
            <person name="Pedersen O."/>
            <person name="Prifti E."/>
            <person name="Qin J."/>
            <person name="Raes J."/>
            <person name="Tap J."/>
            <person name="Tims S."/>
            <person name="Ussery D.W."/>
            <person name="Yamada T."/>
            <person name="MetaHit consortium"/>
            <person name="Renault P."/>
            <person name="Sicheritz-Ponten T."/>
            <person name="Bork P."/>
            <person name="Wang J."/>
            <person name="Brunak S."/>
            <person name="Ehrlich S.D."/>
        </authorList>
    </citation>
    <scope>NUCLEOTIDE SEQUENCE [LARGE SCALE GENOMIC DNA]</scope>
</reference>
<sequence length="379" mass="43534">MSEASIKCYMGSEEKEITQETLQSEMAKYLQMDNLSFLVGAGCSSNIVDKKETGIPLMKGLYNSFFEEKPDFAVAGVKFNGKYDSNLEKMLEAMGAIAVANQVKEIEPDIDAKIKEIRDFIRDKIKAGLESEEVKEIYKSFYAKITQRSRKSPISIFTTNYDLFNEIALDELGFPYNNGFSGSYRRKFNPISYNYMYVENMNLTRDVWERVSSFFNLVKLHGSISWLCKDDEIWERHYSDIHDSETVMIYPTPMKDRTTLMEPYSDLFRTMENRIVQKNSVLVVLGYSFGDDHINRIILNGLAVPSFRLVVFGSGDNITKLTKLGDSRITVYNSEDKIHYFGNFVEKALPPIHPDVDEELKLKPVSASIAEFEEMKLDE</sequence>
<protein>
    <submittedName>
        <fullName evidence="1">Uncharacterized protein</fullName>
    </submittedName>
</protein>